<gene>
    <name evidence="10" type="primary">LOC118428017</name>
</gene>
<dbReference type="Gene3D" id="2.70.170.10">
    <property type="entry name" value="Neurotransmitter-gated ion-channel ligand-binding domain"/>
    <property type="match status" value="1"/>
</dbReference>
<evidence type="ECO:0000256" key="3">
    <source>
        <dbReference type="ARBA" id="ARBA00022989"/>
    </source>
</evidence>
<name>A0A9J7N8Q1_BRAFL</name>
<keyword evidence="6" id="KW-0732">Signal</keyword>
<dbReference type="KEGG" id="bfo:118428017"/>
<dbReference type="Pfam" id="PF02932">
    <property type="entry name" value="Neur_chan_memb"/>
    <property type="match status" value="2"/>
</dbReference>
<dbReference type="GO" id="GO:1902495">
    <property type="term" value="C:transmembrane transporter complex"/>
    <property type="evidence" value="ECO:0000318"/>
    <property type="project" value="GO_Central"/>
</dbReference>
<comment type="subcellular location">
    <subcellularLocation>
        <location evidence="1">Membrane</location>
        <topology evidence="1">Multi-pass membrane protein</topology>
    </subcellularLocation>
</comment>
<feature type="domain" description="Neurotransmitter-gated ion-channel transmembrane" evidence="8">
    <location>
        <begin position="389"/>
        <end position="448"/>
    </location>
</feature>
<dbReference type="GO" id="GO:0098794">
    <property type="term" value="C:postsynapse"/>
    <property type="evidence" value="ECO:0007669"/>
    <property type="project" value="GOC"/>
</dbReference>
<dbReference type="InterPro" id="IPR006029">
    <property type="entry name" value="Neurotrans-gated_channel_TM"/>
</dbReference>
<dbReference type="GO" id="GO:0005231">
    <property type="term" value="F:excitatory extracellular ligand-gated monoatomic ion channel activity"/>
    <property type="evidence" value="ECO:0000318"/>
    <property type="project" value="GO_Central"/>
</dbReference>
<evidence type="ECO:0000313" key="9">
    <source>
        <dbReference type="Proteomes" id="UP000001554"/>
    </source>
</evidence>
<dbReference type="Pfam" id="PF02931">
    <property type="entry name" value="Neur_chan_LBD"/>
    <property type="match status" value="1"/>
</dbReference>
<dbReference type="Proteomes" id="UP000001554">
    <property type="component" value="Chromosome 12"/>
</dbReference>
<feature type="transmembrane region" description="Helical" evidence="5">
    <location>
        <begin position="241"/>
        <end position="264"/>
    </location>
</feature>
<feature type="signal peptide" evidence="6">
    <location>
        <begin position="1"/>
        <end position="21"/>
    </location>
</feature>
<dbReference type="InterPro" id="IPR006201">
    <property type="entry name" value="Neur_channel"/>
</dbReference>
<protein>
    <submittedName>
        <fullName evidence="10">Neuronal acetylcholine receptor subunit alpha-6-like</fullName>
    </submittedName>
</protein>
<dbReference type="GO" id="GO:1904315">
    <property type="term" value="F:transmitter-gated monoatomic ion channel activity involved in regulation of postsynaptic membrane potential"/>
    <property type="evidence" value="ECO:0000318"/>
    <property type="project" value="GO_Central"/>
</dbReference>
<sequence length="453" mass="49955">MKLCPVIGLVFLSTLHTATWAYRSEERLLDALLSGLHRDVIPMVDNRTAVVVDVSMTVASILAVDDKNQELKTLSWLQMSWKECCLSWKDYRLRWNPGQYDNIRKINIPSDQLWRPDLLPYNSRTLDSGLDLTVDAIVSSDGEVTFIPKWLTQTSCAFDATYYPFDEQTCDLKVGSWTHHNREIDLRLGLESISLEPFVEDSTWQIKKTQATRHVMKYECCPEAYVHILFSVSFSRSPSSLLTFNLIAPTVLFLAAAVLGFYLPSDTGSRTLLGVVSLLGVTLVSLLNYGHFPLSGHGTTPIIGQFYALAVILVGLFTVVTIGLWGIHHHAADLSPVPGWLKAALSVLTRVCCIRYPAAASDKDGAPLGSIATGDGPAEGGAASTVTEIKKLKCMQDILQNVHAIAQTVDEQSRNTANQRDWKNVALVIDRILLTAFILTALIGTLAILLQLA</sequence>
<keyword evidence="4 5" id="KW-0472">Membrane</keyword>
<feature type="transmembrane region" description="Helical" evidence="5">
    <location>
        <begin position="302"/>
        <end position="327"/>
    </location>
</feature>
<dbReference type="CDD" id="cd18995">
    <property type="entry name" value="LGIC_AChBP"/>
    <property type="match status" value="1"/>
</dbReference>
<feature type="chain" id="PRO_5039891383" evidence="6">
    <location>
        <begin position="22"/>
        <end position="453"/>
    </location>
</feature>
<evidence type="ECO:0000256" key="4">
    <source>
        <dbReference type="ARBA" id="ARBA00023136"/>
    </source>
</evidence>
<dbReference type="Gene3D" id="1.20.58.390">
    <property type="entry name" value="Neurotransmitter-gated ion-channel transmembrane domain"/>
    <property type="match status" value="2"/>
</dbReference>
<evidence type="ECO:0000313" key="10">
    <source>
        <dbReference type="RefSeq" id="XP_035693875.1"/>
    </source>
</evidence>
<dbReference type="OMA" id="WAYRSEE"/>
<accession>A0A9J7N8Q1</accession>
<dbReference type="GO" id="GO:0045202">
    <property type="term" value="C:synapse"/>
    <property type="evidence" value="ECO:0000318"/>
    <property type="project" value="GO_Central"/>
</dbReference>
<evidence type="ECO:0000259" key="8">
    <source>
        <dbReference type="Pfam" id="PF02932"/>
    </source>
</evidence>
<reference evidence="10" key="2">
    <citation type="submission" date="2025-08" db="UniProtKB">
        <authorList>
            <consortium name="RefSeq"/>
        </authorList>
    </citation>
    <scope>IDENTIFICATION</scope>
    <source>
        <strain evidence="10">S238N-H82</strain>
        <tissue evidence="10">Testes</tissue>
    </source>
</reference>
<dbReference type="SUPFAM" id="SSF63712">
    <property type="entry name" value="Nicotinic receptor ligand binding domain-like"/>
    <property type="match status" value="1"/>
</dbReference>
<dbReference type="GO" id="GO:0005886">
    <property type="term" value="C:plasma membrane"/>
    <property type="evidence" value="ECO:0000318"/>
    <property type="project" value="GO_Central"/>
</dbReference>
<keyword evidence="3 5" id="KW-1133">Transmembrane helix</keyword>
<dbReference type="AlphaFoldDB" id="A0A9J7N8Q1"/>
<dbReference type="InterPro" id="IPR006202">
    <property type="entry name" value="Neur_chan_lig-bd"/>
</dbReference>
<dbReference type="GO" id="GO:0042391">
    <property type="term" value="P:regulation of membrane potential"/>
    <property type="evidence" value="ECO:0000318"/>
    <property type="project" value="GO_Central"/>
</dbReference>
<feature type="transmembrane region" description="Helical" evidence="5">
    <location>
        <begin position="432"/>
        <end position="452"/>
    </location>
</feature>
<feature type="transmembrane region" description="Helical" evidence="5">
    <location>
        <begin position="271"/>
        <end position="290"/>
    </location>
</feature>
<dbReference type="SUPFAM" id="SSF90112">
    <property type="entry name" value="Neurotransmitter-gated ion-channel transmembrane pore"/>
    <property type="match status" value="1"/>
</dbReference>
<dbReference type="GO" id="GO:0043005">
    <property type="term" value="C:neuron projection"/>
    <property type="evidence" value="ECO:0000318"/>
    <property type="project" value="GO_Central"/>
</dbReference>
<dbReference type="GeneID" id="118428017"/>
<reference evidence="9" key="1">
    <citation type="journal article" date="2020" name="Nat. Ecol. Evol.">
        <title>Deeply conserved synteny resolves early events in vertebrate evolution.</title>
        <authorList>
            <person name="Simakov O."/>
            <person name="Marletaz F."/>
            <person name="Yue J.X."/>
            <person name="O'Connell B."/>
            <person name="Jenkins J."/>
            <person name="Brandt A."/>
            <person name="Calef R."/>
            <person name="Tung C.H."/>
            <person name="Huang T.K."/>
            <person name="Schmutz J."/>
            <person name="Satoh N."/>
            <person name="Yu J.K."/>
            <person name="Putnam N.H."/>
            <person name="Green R.E."/>
            <person name="Rokhsar D.S."/>
        </authorList>
    </citation>
    <scope>NUCLEOTIDE SEQUENCE [LARGE SCALE GENOMIC DNA]</scope>
    <source>
        <strain evidence="9">S238N-H82</strain>
    </source>
</reference>
<dbReference type="GO" id="GO:0007268">
    <property type="term" value="P:chemical synaptic transmission"/>
    <property type="evidence" value="ECO:0000318"/>
    <property type="project" value="GO_Central"/>
</dbReference>
<organism evidence="9 10">
    <name type="scientific">Branchiostoma floridae</name>
    <name type="common">Florida lancelet</name>
    <name type="synonym">Amphioxus</name>
    <dbReference type="NCBI Taxonomy" id="7739"/>
    <lineage>
        <taxon>Eukaryota</taxon>
        <taxon>Metazoa</taxon>
        <taxon>Chordata</taxon>
        <taxon>Cephalochordata</taxon>
        <taxon>Leptocardii</taxon>
        <taxon>Amphioxiformes</taxon>
        <taxon>Branchiostomatidae</taxon>
        <taxon>Branchiostoma</taxon>
    </lineage>
</organism>
<dbReference type="InterPro" id="IPR038050">
    <property type="entry name" value="Neuro_actylchol_rec"/>
</dbReference>
<evidence type="ECO:0000256" key="5">
    <source>
        <dbReference type="SAM" id="Phobius"/>
    </source>
</evidence>
<keyword evidence="2 5" id="KW-0812">Transmembrane</keyword>
<dbReference type="PANTHER" id="PTHR18945">
    <property type="entry name" value="NEUROTRANSMITTER GATED ION CHANNEL"/>
    <property type="match status" value="1"/>
</dbReference>
<evidence type="ECO:0000256" key="6">
    <source>
        <dbReference type="SAM" id="SignalP"/>
    </source>
</evidence>
<dbReference type="RefSeq" id="XP_035693875.1">
    <property type="nucleotide sequence ID" value="XM_035837982.1"/>
</dbReference>
<dbReference type="OrthoDB" id="410315at2759"/>
<dbReference type="GO" id="GO:0034220">
    <property type="term" value="P:monoatomic ion transmembrane transport"/>
    <property type="evidence" value="ECO:0000318"/>
    <property type="project" value="GO_Central"/>
</dbReference>
<dbReference type="InterPro" id="IPR036719">
    <property type="entry name" value="Neuro-gated_channel_TM_sf"/>
</dbReference>
<proteinExistence type="predicted"/>
<evidence type="ECO:0000256" key="1">
    <source>
        <dbReference type="ARBA" id="ARBA00004141"/>
    </source>
</evidence>
<evidence type="ECO:0000259" key="7">
    <source>
        <dbReference type="Pfam" id="PF02931"/>
    </source>
</evidence>
<dbReference type="GO" id="GO:0022850">
    <property type="term" value="F:serotonin-gated monoatomic cation channel activity"/>
    <property type="evidence" value="ECO:0000318"/>
    <property type="project" value="GO_Central"/>
</dbReference>
<keyword evidence="9" id="KW-1185">Reference proteome</keyword>
<evidence type="ECO:0000256" key="2">
    <source>
        <dbReference type="ARBA" id="ARBA00022692"/>
    </source>
</evidence>
<feature type="domain" description="Neurotransmitter-gated ion-channel transmembrane" evidence="8">
    <location>
        <begin position="246"/>
        <end position="364"/>
    </location>
</feature>
<feature type="domain" description="Neurotransmitter-gated ion-channel ligand-binding" evidence="7">
    <location>
        <begin position="25"/>
        <end position="238"/>
    </location>
</feature>
<dbReference type="PRINTS" id="PR00252">
    <property type="entry name" value="NRIONCHANNEL"/>
</dbReference>
<dbReference type="InterPro" id="IPR036734">
    <property type="entry name" value="Neur_chan_lig-bd_sf"/>
</dbReference>
<dbReference type="FunFam" id="2.70.170.10:FF:000028">
    <property type="entry name" value="AcetylCholine Receptor"/>
    <property type="match status" value="1"/>
</dbReference>